<protein>
    <submittedName>
        <fullName evidence="3">Uncharacterized protein</fullName>
    </submittedName>
</protein>
<reference evidence="3" key="1">
    <citation type="journal article" date="2019" name="bioRxiv">
        <title>The Genome of the Zebra Mussel, Dreissena polymorpha: A Resource for Invasive Species Research.</title>
        <authorList>
            <person name="McCartney M.A."/>
            <person name="Auch B."/>
            <person name="Kono T."/>
            <person name="Mallez S."/>
            <person name="Zhang Y."/>
            <person name="Obille A."/>
            <person name="Becker A."/>
            <person name="Abrahante J.E."/>
            <person name="Garbe J."/>
            <person name="Badalamenti J.P."/>
            <person name="Herman A."/>
            <person name="Mangelson H."/>
            <person name="Liachko I."/>
            <person name="Sullivan S."/>
            <person name="Sone E.D."/>
            <person name="Koren S."/>
            <person name="Silverstein K.A.T."/>
            <person name="Beckman K.B."/>
            <person name="Gohl D.M."/>
        </authorList>
    </citation>
    <scope>NUCLEOTIDE SEQUENCE</scope>
    <source>
        <strain evidence="3">Duluth1</strain>
        <tissue evidence="3">Whole animal</tissue>
    </source>
</reference>
<evidence type="ECO:0000256" key="2">
    <source>
        <dbReference type="ARBA" id="ARBA00023134"/>
    </source>
</evidence>
<dbReference type="AlphaFoldDB" id="A0A9D4C3S7"/>
<dbReference type="PANTHER" id="PTHR24072">
    <property type="entry name" value="RHO FAMILY GTPASE"/>
    <property type="match status" value="1"/>
</dbReference>
<dbReference type="CDD" id="cd00157">
    <property type="entry name" value="Rho"/>
    <property type="match status" value="1"/>
</dbReference>
<keyword evidence="4" id="KW-1185">Reference proteome</keyword>
<sequence length="192" mass="21715">EYTPSAFDTYTSTYDVTDTYSIQLALWDTSGQDEFRRVRPISYSDADIILLCYSVGDTVSLGNVTTKWYPEIRENCPKQPVILVGCQKDLRDSRAGERGQRRDPAVNTYEQGMKAAKAIEAVMFTEVSAKTSIKSVRDVIQVAAMSSAGCKIDRKSATFRRRRSSFRHKRWSEIAEAQRTLRTEVAKSCTVM</sequence>
<dbReference type="PRINTS" id="PR00449">
    <property type="entry name" value="RASTRNSFRMNG"/>
</dbReference>
<dbReference type="PROSITE" id="PS51421">
    <property type="entry name" value="RAS"/>
    <property type="match status" value="1"/>
</dbReference>
<dbReference type="GO" id="GO:0003924">
    <property type="term" value="F:GTPase activity"/>
    <property type="evidence" value="ECO:0007669"/>
    <property type="project" value="InterPro"/>
</dbReference>
<dbReference type="EMBL" id="JAIWYP010000013">
    <property type="protein sequence ID" value="KAH3716873.1"/>
    <property type="molecule type" value="Genomic_DNA"/>
</dbReference>
<comment type="caution">
    <text evidence="3">The sequence shown here is derived from an EMBL/GenBank/DDBJ whole genome shotgun (WGS) entry which is preliminary data.</text>
</comment>
<dbReference type="InterPro" id="IPR027417">
    <property type="entry name" value="P-loop_NTPase"/>
</dbReference>
<proteinExistence type="predicted"/>
<dbReference type="NCBIfam" id="TIGR00231">
    <property type="entry name" value="small_GTP"/>
    <property type="match status" value="1"/>
</dbReference>
<dbReference type="Pfam" id="PF00071">
    <property type="entry name" value="Ras"/>
    <property type="match status" value="1"/>
</dbReference>
<dbReference type="PROSITE" id="PS51419">
    <property type="entry name" value="RAB"/>
    <property type="match status" value="1"/>
</dbReference>
<dbReference type="SMART" id="SM00175">
    <property type="entry name" value="RAB"/>
    <property type="match status" value="1"/>
</dbReference>
<reference evidence="3" key="2">
    <citation type="submission" date="2020-11" db="EMBL/GenBank/DDBJ databases">
        <authorList>
            <person name="McCartney M.A."/>
            <person name="Auch B."/>
            <person name="Kono T."/>
            <person name="Mallez S."/>
            <person name="Becker A."/>
            <person name="Gohl D.M."/>
            <person name="Silverstein K.A.T."/>
            <person name="Koren S."/>
            <person name="Bechman K.B."/>
            <person name="Herman A."/>
            <person name="Abrahante J.E."/>
            <person name="Garbe J."/>
        </authorList>
    </citation>
    <scope>NUCLEOTIDE SEQUENCE</scope>
    <source>
        <strain evidence="3">Duluth1</strain>
        <tissue evidence="3">Whole animal</tissue>
    </source>
</reference>
<keyword evidence="1" id="KW-0547">Nucleotide-binding</keyword>
<dbReference type="InterPro" id="IPR001806">
    <property type="entry name" value="Small_GTPase"/>
</dbReference>
<dbReference type="PROSITE" id="PS51420">
    <property type="entry name" value="RHO"/>
    <property type="match status" value="1"/>
</dbReference>
<name>A0A9D4C3S7_DREPO</name>
<dbReference type="GO" id="GO:0005525">
    <property type="term" value="F:GTP binding"/>
    <property type="evidence" value="ECO:0007669"/>
    <property type="project" value="UniProtKB-KW"/>
</dbReference>
<evidence type="ECO:0000313" key="3">
    <source>
        <dbReference type="EMBL" id="KAH3716873.1"/>
    </source>
</evidence>
<dbReference type="InterPro" id="IPR003578">
    <property type="entry name" value="Small_GTPase_Rho"/>
</dbReference>
<keyword evidence="2" id="KW-0342">GTP-binding</keyword>
<evidence type="ECO:0000256" key="1">
    <source>
        <dbReference type="ARBA" id="ARBA00022741"/>
    </source>
</evidence>
<dbReference type="SMART" id="SM00173">
    <property type="entry name" value="RAS"/>
    <property type="match status" value="1"/>
</dbReference>
<dbReference type="Gene3D" id="3.40.50.300">
    <property type="entry name" value="P-loop containing nucleotide triphosphate hydrolases"/>
    <property type="match status" value="1"/>
</dbReference>
<accession>A0A9D4C3S7</accession>
<dbReference type="SMART" id="SM00174">
    <property type="entry name" value="RHO"/>
    <property type="match status" value="1"/>
</dbReference>
<dbReference type="InterPro" id="IPR005225">
    <property type="entry name" value="Small_GTP-bd"/>
</dbReference>
<dbReference type="GO" id="GO:0007264">
    <property type="term" value="P:small GTPase-mediated signal transduction"/>
    <property type="evidence" value="ECO:0007669"/>
    <property type="project" value="InterPro"/>
</dbReference>
<dbReference type="Proteomes" id="UP000828390">
    <property type="component" value="Unassembled WGS sequence"/>
</dbReference>
<feature type="non-terminal residue" evidence="3">
    <location>
        <position position="1"/>
    </location>
</feature>
<dbReference type="SUPFAM" id="SSF52540">
    <property type="entry name" value="P-loop containing nucleoside triphosphate hydrolases"/>
    <property type="match status" value="1"/>
</dbReference>
<gene>
    <name evidence="3" type="ORF">DPMN_059604</name>
</gene>
<evidence type="ECO:0000313" key="4">
    <source>
        <dbReference type="Proteomes" id="UP000828390"/>
    </source>
</evidence>
<organism evidence="3 4">
    <name type="scientific">Dreissena polymorpha</name>
    <name type="common">Zebra mussel</name>
    <name type="synonym">Mytilus polymorpha</name>
    <dbReference type="NCBI Taxonomy" id="45954"/>
    <lineage>
        <taxon>Eukaryota</taxon>
        <taxon>Metazoa</taxon>
        <taxon>Spiralia</taxon>
        <taxon>Lophotrochozoa</taxon>
        <taxon>Mollusca</taxon>
        <taxon>Bivalvia</taxon>
        <taxon>Autobranchia</taxon>
        <taxon>Heteroconchia</taxon>
        <taxon>Euheterodonta</taxon>
        <taxon>Imparidentia</taxon>
        <taxon>Neoheterodontei</taxon>
        <taxon>Myida</taxon>
        <taxon>Dreissenoidea</taxon>
        <taxon>Dreissenidae</taxon>
        <taxon>Dreissena</taxon>
    </lineage>
</organism>